<dbReference type="AlphaFoldDB" id="A0A8T2ICJ6"/>
<evidence type="ECO:0000313" key="1">
    <source>
        <dbReference type="EMBL" id="KAG8428944.1"/>
    </source>
</evidence>
<proteinExistence type="predicted"/>
<comment type="caution">
    <text evidence="1">The sequence shown here is derived from an EMBL/GenBank/DDBJ whole genome shotgun (WGS) entry which is preliminary data.</text>
</comment>
<protein>
    <submittedName>
        <fullName evidence="1">Uncharacterized protein</fullName>
    </submittedName>
</protein>
<dbReference type="Proteomes" id="UP000812440">
    <property type="component" value="Unassembled WGS sequence"/>
</dbReference>
<sequence>MVAFSFYDMLHYIAGKHIFFFVVLHSLQSQCYRHELCWRWDPFCYPWQTGHPLYTVLTMDHLQHNHLPDLVPQLHSHYLLDKPCQH</sequence>
<accession>A0A8T2ICJ6</accession>
<keyword evidence="2" id="KW-1185">Reference proteome</keyword>
<gene>
    <name evidence="1" type="ORF">GDO86_018760</name>
</gene>
<reference evidence="1" key="1">
    <citation type="thesis" date="2020" institute="ProQuest LLC" country="789 East Eisenhower Parkway, Ann Arbor, MI, USA">
        <title>Comparative Genomics and Chromosome Evolution.</title>
        <authorList>
            <person name="Mudd A.B."/>
        </authorList>
    </citation>
    <scope>NUCLEOTIDE SEQUENCE</scope>
    <source>
        <strain evidence="1">Female2</strain>
        <tissue evidence="1">Blood</tissue>
    </source>
</reference>
<evidence type="ECO:0000313" key="2">
    <source>
        <dbReference type="Proteomes" id="UP000812440"/>
    </source>
</evidence>
<dbReference type="EMBL" id="JAACNH010018868">
    <property type="protein sequence ID" value="KAG8428944.1"/>
    <property type="molecule type" value="Genomic_DNA"/>
</dbReference>
<name>A0A8T2ICJ6_9PIPI</name>
<organism evidence="1 2">
    <name type="scientific">Hymenochirus boettgeri</name>
    <name type="common">Congo dwarf clawed frog</name>
    <dbReference type="NCBI Taxonomy" id="247094"/>
    <lineage>
        <taxon>Eukaryota</taxon>
        <taxon>Metazoa</taxon>
        <taxon>Chordata</taxon>
        <taxon>Craniata</taxon>
        <taxon>Vertebrata</taxon>
        <taxon>Euteleostomi</taxon>
        <taxon>Amphibia</taxon>
        <taxon>Batrachia</taxon>
        <taxon>Anura</taxon>
        <taxon>Pipoidea</taxon>
        <taxon>Pipidae</taxon>
        <taxon>Pipinae</taxon>
        <taxon>Hymenochirus</taxon>
    </lineage>
</organism>